<dbReference type="InterPro" id="IPR045339">
    <property type="entry name" value="DUF6534"/>
</dbReference>
<dbReference type="AlphaFoldDB" id="A0A8H6XYC7"/>
<comment type="caution">
    <text evidence="3">The sequence shown here is derived from an EMBL/GenBank/DDBJ whole genome shotgun (WGS) entry which is preliminary data.</text>
</comment>
<gene>
    <name evidence="3" type="ORF">MVEN_01423100</name>
</gene>
<evidence type="ECO:0000313" key="4">
    <source>
        <dbReference type="Proteomes" id="UP000620124"/>
    </source>
</evidence>
<dbReference type="Pfam" id="PF20152">
    <property type="entry name" value="DUF6534"/>
    <property type="match status" value="1"/>
</dbReference>
<reference evidence="3" key="1">
    <citation type="submission" date="2020-05" db="EMBL/GenBank/DDBJ databases">
        <title>Mycena genomes resolve the evolution of fungal bioluminescence.</title>
        <authorList>
            <person name="Tsai I.J."/>
        </authorList>
    </citation>
    <scope>NUCLEOTIDE SEQUENCE</scope>
    <source>
        <strain evidence="3">CCC161011</strain>
    </source>
</reference>
<keyword evidence="4" id="KW-1185">Reference proteome</keyword>
<accession>A0A8H6XYC7</accession>
<evidence type="ECO:0000259" key="2">
    <source>
        <dbReference type="Pfam" id="PF20152"/>
    </source>
</evidence>
<feature type="transmembrane region" description="Helical" evidence="1">
    <location>
        <begin position="49"/>
        <end position="73"/>
    </location>
</feature>
<proteinExistence type="predicted"/>
<dbReference type="OrthoDB" id="2977185at2759"/>
<feature type="domain" description="DUF6534" evidence="2">
    <location>
        <begin position="148"/>
        <end position="229"/>
    </location>
</feature>
<protein>
    <recommendedName>
        <fullName evidence="2">DUF6534 domain-containing protein</fullName>
    </recommendedName>
</protein>
<dbReference type="EMBL" id="JACAZI010000011">
    <property type="protein sequence ID" value="KAF7349019.1"/>
    <property type="molecule type" value="Genomic_DNA"/>
</dbReference>
<keyword evidence="1" id="KW-0812">Transmembrane</keyword>
<evidence type="ECO:0000313" key="3">
    <source>
        <dbReference type="EMBL" id="KAF7349019.1"/>
    </source>
</evidence>
<feature type="transmembrane region" description="Helical" evidence="1">
    <location>
        <begin position="12"/>
        <end position="37"/>
    </location>
</feature>
<keyword evidence="1" id="KW-1133">Transmembrane helix</keyword>
<organism evidence="3 4">
    <name type="scientific">Mycena venus</name>
    <dbReference type="NCBI Taxonomy" id="2733690"/>
    <lineage>
        <taxon>Eukaryota</taxon>
        <taxon>Fungi</taxon>
        <taxon>Dikarya</taxon>
        <taxon>Basidiomycota</taxon>
        <taxon>Agaricomycotina</taxon>
        <taxon>Agaricomycetes</taxon>
        <taxon>Agaricomycetidae</taxon>
        <taxon>Agaricales</taxon>
        <taxon>Marasmiineae</taxon>
        <taxon>Mycenaceae</taxon>
        <taxon>Mycena</taxon>
    </lineage>
</organism>
<dbReference type="Proteomes" id="UP000620124">
    <property type="component" value="Unassembled WGS sequence"/>
</dbReference>
<feature type="transmembrane region" description="Helical" evidence="1">
    <location>
        <begin position="85"/>
        <end position="106"/>
    </location>
</feature>
<feature type="transmembrane region" description="Helical" evidence="1">
    <location>
        <begin position="211"/>
        <end position="237"/>
    </location>
</feature>
<feature type="transmembrane region" description="Helical" evidence="1">
    <location>
        <begin position="113"/>
        <end position="130"/>
    </location>
</feature>
<keyword evidence="1" id="KW-0472">Membrane</keyword>
<sequence length="292" mass="31874">MDTDPASVEVALIMLVVSSWLNVAMYTLELALCVRYFSRPSRPFLHKLAVGLLVFMDGFCTLSISFSVCLAAVPTNFTTNLRLLFLPIATEILATNVSAGITQLFLCNLFHNLRQIACSWVSAIALLVTLQLDEFVVKTTSIGAILCAATDVLIAASLAWKFSSMMADTIPEHSRRSLLRQVLILTVSSGAICASNTLLMMTFILKSHPVFYLFFNCQGRVYALTILGNFLVGIPAWNQTQTTPSRFSNFTAVVHIPDSIARVPRNANISGSEMDGPLPAPAAIESKARIIH</sequence>
<evidence type="ECO:0000256" key="1">
    <source>
        <dbReference type="SAM" id="Phobius"/>
    </source>
</evidence>
<feature type="transmembrane region" description="Helical" evidence="1">
    <location>
        <begin position="142"/>
        <end position="162"/>
    </location>
</feature>
<name>A0A8H6XYC7_9AGAR</name>
<feature type="transmembrane region" description="Helical" evidence="1">
    <location>
        <begin position="182"/>
        <end position="205"/>
    </location>
</feature>